<dbReference type="InterPro" id="IPR050566">
    <property type="entry name" value="Deoxyribonucleoside_kinase"/>
</dbReference>
<feature type="binding site" evidence="2">
    <location>
        <begin position="138"/>
        <end position="142"/>
    </location>
    <ligand>
        <name>ATP</name>
        <dbReference type="ChEBI" id="CHEBI:30616"/>
    </ligand>
</feature>
<evidence type="ECO:0000259" key="3">
    <source>
        <dbReference type="Pfam" id="PF01712"/>
    </source>
</evidence>
<feature type="binding site" evidence="2">
    <location>
        <begin position="182"/>
        <end position="184"/>
    </location>
    <ligand>
        <name>ATP</name>
        <dbReference type="ChEBI" id="CHEBI:30616"/>
    </ligand>
</feature>
<evidence type="ECO:0000313" key="4">
    <source>
        <dbReference type="EMBL" id="OGF34226.1"/>
    </source>
</evidence>
<reference evidence="4 5" key="1">
    <citation type="journal article" date="2016" name="Nat. Commun.">
        <title>Thousands of microbial genomes shed light on interconnected biogeochemical processes in an aquifer system.</title>
        <authorList>
            <person name="Anantharaman K."/>
            <person name="Brown C.T."/>
            <person name="Hug L.A."/>
            <person name="Sharon I."/>
            <person name="Castelle C.J."/>
            <person name="Probst A.J."/>
            <person name="Thomas B.C."/>
            <person name="Singh A."/>
            <person name="Wilkins M.J."/>
            <person name="Karaoz U."/>
            <person name="Brodie E.L."/>
            <person name="Williams K.H."/>
            <person name="Hubbard S.S."/>
            <person name="Banfield J.F."/>
        </authorList>
    </citation>
    <scope>NUCLEOTIDE SEQUENCE [LARGE SCALE GENOMIC DNA]</scope>
</reference>
<protein>
    <recommendedName>
        <fullName evidence="3">Deoxynucleoside kinase domain-containing protein</fullName>
    </recommendedName>
</protein>
<dbReference type="Pfam" id="PF01712">
    <property type="entry name" value="dNK"/>
    <property type="match status" value="1"/>
</dbReference>
<dbReference type="AlphaFoldDB" id="A0A1F5T6A7"/>
<gene>
    <name evidence="4" type="ORF">A2482_04705</name>
</gene>
<sequence>MKKFIAIAGNIGIGKSTLTKKLAEHYDFKPYLEPFSENPYLQDFYKDMKKWAFHSQMYFLGKRLQDHYQLVIDKHSVIQDRSVYENAEVFAKHLYRKKFISKRDWKVYNQIYKTCIRILPPPDLVIYLKASVGNIMERIQNRGRDFEKSIDEHYISDLNDLYDEWAGNFKLAPVLVINYDDLDFKYREIDFKNFLEVAEEYLK</sequence>
<evidence type="ECO:0000256" key="1">
    <source>
        <dbReference type="PIRSR" id="PIRSR000705-1"/>
    </source>
</evidence>
<dbReference type="PANTHER" id="PTHR10513:SF35">
    <property type="entry name" value="DEOXYADENOSINE KINASE"/>
    <property type="match status" value="1"/>
</dbReference>
<comment type="caution">
    <text evidence="4">The sequence shown here is derived from an EMBL/GenBank/DDBJ whole genome shotgun (WGS) entry which is preliminary data.</text>
</comment>
<dbReference type="InterPro" id="IPR031314">
    <property type="entry name" value="DNK_dom"/>
</dbReference>
<dbReference type="Proteomes" id="UP000178656">
    <property type="component" value="Unassembled WGS sequence"/>
</dbReference>
<organism evidence="4 5">
    <name type="scientific">Candidatus Falkowbacteria bacterium RIFOXYC2_FULL_48_21</name>
    <dbReference type="NCBI Taxonomy" id="1798005"/>
    <lineage>
        <taxon>Bacteria</taxon>
        <taxon>Candidatus Falkowiibacteriota</taxon>
    </lineage>
</organism>
<evidence type="ECO:0000313" key="5">
    <source>
        <dbReference type="Proteomes" id="UP000178656"/>
    </source>
</evidence>
<dbReference type="InterPro" id="IPR002624">
    <property type="entry name" value="DCK/DGK"/>
</dbReference>
<feature type="binding site" evidence="2">
    <location>
        <begin position="9"/>
        <end position="17"/>
    </location>
    <ligand>
        <name>ATP</name>
        <dbReference type="ChEBI" id="CHEBI:30616"/>
    </ligand>
</feature>
<dbReference type="CDD" id="cd01673">
    <property type="entry name" value="dNK"/>
    <property type="match status" value="1"/>
</dbReference>
<dbReference type="SUPFAM" id="SSF52540">
    <property type="entry name" value="P-loop containing nucleoside triphosphate hydrolases"/>
    <property type="match status" value="1"/>
</dbReference>
<dbReference type="GO" id="GO:0019136">
    <property type="term" value="F:deoxynucleoside kinase activity"/>
    <property type="evidence" value="ECO:0007669"/>
    <property type="project" value="InterPro"/>
</dbReference>
<dbReference type="PANTHER" id="PTHR10513">
    <property type="entry name" value="DEOXYNUCLEOSIDE KINASE"/>
    <property type="match status" value="1"/>
</dbReference>
<dbReference type="PIRSF" id="PIRSF000705">
    <property type="entry name" value="DNK"/>
    <property type="match status" value="1"/>
</dbReference>
<dbReference type="GO" id="GO:0005737">
    <property type="term" value="C:cytoplasm"/>
    <property type="evidence" value="ECO:0007669"/>
    <property type="project" value="TreeGrafter"/>
</dbReference>
<dbReference type="InterPro" id="IPR027417">
    <property type="entry name" value="P-loop_NTPase"/>
</dbReference>
<name>A0A1F5T6A7_9BACT</name>
<dbReference type="Gene3D" id="3.40.50.300">
    <property type="entry name" value="P-loop containing nucleotide triphosphate hydrolases"/>
    <property type="match status" value="1"/>
</dbReference>
<feature type="active site" description="Proton acceptor" evidence="1">
    <location>
        <position position="80"/>
    </location>
</feature>
<keyword evidence="2" id="KW-0067">ATP-binding</keyword>
<accession>A0A1F5T6A7</accession>
<proteinExistence type="predicted"/>
<feature type="domain" description="Deoxynucleoside kinase" evidence="3">
    <location>
        <begin position="5"/>
        <end position="200"/>
    </location>
</feature>
<evidence type="ECO:0000256" key="2">
    <source>
        <dbReference type="PIRSR" id="PIRSR000705-3"/>
    </source>
</evidence>
<keyword evidence="2" id="KW-0547">Nucleotide-binding</keyword>
<dbReference type="EMBL" id="MFGM01000078">
    <property type="protein sequence ID" value="OGF34226.1"/>
    <property type="molecule type" value="Genomic_DNA"/>
</dbReference>
<dbReference type="GO" id="GO:0005524">
    <property type="term" value="F:ATP binding"/>
    <property type="evidence" value="ECO:0007669"/>
    <property type="project" value="UniProtKB-KW"/>
</dbReference>